<reference evidence="2" key="2">
    <citation type="submission" date="2018-08" db="UniProtKB">
        <authorList>
            <consortium name="EnsemblPlants"/>
        </authorList>
    </citation>
    <scope>IDENTIFICATION</scope>
    <source>
        <strain evidence="2">Yugu1</strain>
    </source>
</reference>
<dbReference type="Gramene" id="KQK90831">
    <property type="protein sequence ID" value="KQK90831"/>
    <property type="gene ID" value="SETIT_039236mg"/>
</dbReference>
<sequence length="25" mass="2756">MGWRRQRNSGVNGSCTSDAMYAPPN</sequence>
<protein>
    <submittedName>
        <fullName evidence="2">Uncharacterized protein</fullName>
    </submittedName>
</protein>
<organism evidence="2 3">
    <name type="scientific">Setaria italica</name>
    <name type="common">Foxtail millet</name>
    <name type="synonym">Panicum italicum</name>
    <dbReference type="NCBI Taxonomy" id="4555"/>
    <lineage>
        <taxon>Eukaryota</taxon>
        <taxon>Viridiplantae</taxon>
        <taxon>Streptophyta</taxon>
        <taxon>Embryophyta</taxon>
        <taxon>Tracheophyta</taxon>
        <taxon>Spermatophyta</taxon>
        <taxon>Magnoliopsida</taxon>
        <taxon>Liliopsida</taxon>
        <taxon>Poales</taxon>
        <taxon>Poaceae</taxon>
        <taxon>PACMAD clade</taxon>
        <taxon>Panicoideae</taxon>
        <taxon>Panicodae</taxon>
        <taxon>Paniceae</taxon>
        <taxon>Cenchrinae</taxon>
        <taxon>Setaria</taxon>
    </lineage>
</organism>
<keyword evidence="3" id="KW-1185">Reference proteome</keyword>
<dbReference type="Proteomes" id="UP000004995">
    <property type="component" value="Unassembled WGS sequence"/>
</dbReference>
<dbReference type="EnsemblPlants" id="KQK90831">
    <property type="protein sequence ID" value="KQK90831"/>
    <property type="gene ID" value="SETIT_039236mg"/>
</dbReference>
<name>K4AK13_SETIT</name>
<dbReference type="InParanoid" id="K4AK13"/>
<dbReference type="HOGENOM" id="CLU_3419807_0_0_1"/>
<evidence type="ECO:0000313" key="2">
    <source>
        <dbReference type="EnsemblPlants" id="KQK90831"/>
    </source>
</evidence>
<dbReference type="AlphaFoldDB" id="K4AK13"/>
<reference evidence="3" key="1">
    <citation type="journal article" date="2012" name="Nat. Biotechnol.">
        <title>Reference genome sequence of the model plant Setaria.</title>
        <authorList>
            <person name="Bennetzen J.L."/>
            <person name="Schmutz J."/>
            <person name="Wang H."/>
            <person name="Percifield R."/>
            <person name="Hawkins J."/>
            <person name="Pontaroli A.C."/>
            <person name="Estep M."/>
            <person name="Feng L."/>
            <person name="Vaughn J.N."/>
            <person name="Grimwood J."/>
            <person name="Jenkins J."/>
            <person name="Barry K."/>
            <person name="Lindquist E."/>
            <person name="Hellsten U."/>
            <person name="Deshpande S."/>
            <person name="Wang X."/>
            <person name="Wu X."/>
            <person name="Mitros T."/>
            <person name="Triplett J."/>
            <person name="Yang X."/>
            <person name="Ye C.Y."/>
            <person name="Mauro-Herrera M."/>
            <person name="Wang L."/>
            <person name="Li P."/>
            <person name="Sharma M."/>
            <person name="Sharma R."/>
            <person name="Ronald P.C."/>
            <person name="Panaud O."/>
            <person name="Kellogg E.A."/>
            <person name="Brutnell T.P."/>
            <person name="Doust A.N."/>
            <person name="Tuskan G.A."/>
            <person name="Rokhsar D."/>
            <person name="Devos K.M."/>
        </authorList>
    </citation>
    <scope>NUCLEOTIDE SEQUENCE [LARGE SCALE GENOMIC DNA]</scope>
    <source>
        <strain evidence="3">cv. Yugu1</strain>
    </source>
</reference>
<feature type="region of interest" description="Disordered" evidence="1">
    <location>
        <begin position="1"/>
        <end position="25"/>
    </location>
</feature>
<proteinExistence type="predicted"/>
<dbReference type="EMBL" id="AGNK02005982">
    <property type="status" value="NOT_ANNOTATED_CDS"/>
    <property type="molecule type" value="Genomic_DNA"/>
</dbReference>
<evidence type="ECO:0000313" key="3">
    <source>
        <dbReference type="Proteomes" id="UP000004995"/>
    </source>
</evidence>
<accession>K4AK13</accession>
<feature type="compositionally biased region" description="Polar residues" evidence="1">
    <location>
        <begin position="8"/>
        <end position="17"/>
    </location>
</feature>
<evidence type="ECO:0000256" key="1">
    <source>
        <dbReference type="SAM" id="MobiDB-lite"/>
    </source>
</evidence>